<feature type="transmembrane region" description="Helical" evidence="6">
    <location>
        <begin position="807"/>
        <end position="835"/>
    </location>
</feature>
<feature type="domain" description="ABC3 transporter permease C-terminal" evidence="7">
    <location>
        <begin position="816"/>
        <end position="924"/>
    </location>
</feature>
<comment type="caution">
    <text evidence="8">The sequence shown here is derived from an EMBL/GenBank/DDBJ whole genome shotgun (WGS) entry which is preliminary data.</text>
</comment>
<evidence type="ECO:0000256" key="3">
    <source>
        <dbReference type="ARBA" id="ARBA00022692"/>
    </source>
</evidence>
<proteinExistence type="predicted"/>
<evidence type="ECO:0000256" key="4">
    <source>
        <dbReference type="ARBA" id="ARBA00022989"/>
    </source>
</evidence>
<keyword evidence="4 6" id="KW-1133">Transmembrane helix</keyword>
<feature type="transmembrane region" description="Helical" evidence="6">
    <location>
        <begin position="429"/>
        <end position="454"/>
    </location>
</feature>
<keyword evidence="3 6" id="KW-0812">Transmembrane</keyword>
<feature type="transmembrane region" description="Helical" evidence="6">
    <location>
        <begin position="530"/>
        <end position="552"/>
    </location>
</feature>
<organism evidence="8 9">
    <name type="scientific">Sphaerisporangium rhizosphaerae</name>
    <dbReference type="NCBI Taxonomy" id="2269375"/>
    <lineage>
        <taxon>Bacteria</taxon>
        <taxon>Bacillati</taxon>
        <taxon>Actinomycetota</taxon>
        <taxon>Actinomycetes</taxon>
        <taxon>Streptosporangiales</taxon>
        <taxon>Streptosporangiaceae</taxon>
        <taxon>Sphaerisporangium</taxon>
    </lineage>
</organism>
<evidence type="ECO:0000256" key="1">
    <source>
        <dbReference type="ARBA" id="ARBA00004651"/>
    </source>
</evidence>
<feature type="transmembrane region" description="Helical" evidence="6">
    <location>
        <begin position="856"/>
        <end position="885"/>
    </location>
</feature>
<dbReference type="EMBL" id="JBHTCG010000016">
    <property type="protein sequence ID" value="MFC7385155.1"/>
    <property type="molecule type" value="Genomic_DNA"/>
</dbReference>
<keyword evidence="9" id="KW-1185">Reference proteome</keyword>
<feature type="transmembrane region" description="Helical" evidence="6">
    <location>
        <begin position="394"/>
        <end position="423"/>
    </location>
</feature>
<evidence type="ECO:0000313" key="9">
    <source>
        <dbReference type="Proteomes" id="UP001596496"/>
    </source>
</evidence>
<accession>A0ABW2PAY5</accession>
<feature type="transmembrane region" description="Helical" evidence="6">
    <location>
        <begin position="350"/>
        <end position="373"/>
    </location>
</feature>
<name>A0ABW2PAY5_9ACTN</name>
<dbReference type="Proteomes" id="UP001596496">
    <property type="component" value="Unassembled WGS sequence"/>
</dbReference>
<evidence type="ECO:0000256" key="6">
    <source>
        <dbReference type="SAM" id="Phobius"/>
    </source>
</evidence>
<feature type="transmembrane region" description="Helical" evidence="6">
    <location>
        <begin position="573"/>
        <end position="596"/>
    </location>
</feature>
<feature type="transmembrane region" description="Helical" evidence="6">
    <location>
        <begin position="43"/>
        <end position="64"/>
    </location>
</feature>
<evidence type="ECO:0000313" key="8">
    <source>
        <dbReference type="EMBL" id="MFC7385155.1"/>
    </source>
</evidence>
<dbReference type="RefSeq" id="WP_380829054.1">
    <property type="nucleotide sequence ID" value="NZ_JBHTCG010000016.1"/>
</dbReference>
<evidence type="ECO:0000256" key="5">
    <source>
        <dbReference type="ARBA" id="ARBA00023136"/>
    </source>
</evidence>
<dbReference type="InterPro" id="IPR003838">
    <property type="entry name" value="ABC3_permease_C"/>
</dbReference>
<protein>
    <submittedName>
        <fullName evidence="8">FtsX-like permease family protein</fullName>
    </submittedName>
</protein>
<feature type="transmembrane region" description="Helical" evidence="6">
    <location>
        <begin position="475"/>
        <end position="497"/>
    </location>
</feature>
<keyword evidence="5 6" id="KW-0472">Membrane</keyword>
<dbReference type="Pfam" id="PF02687">
    <property type="entry name" value="FtsX"/>
    <property type="match status" value="1"/>
</dbReference>
<evidence type="ECO:0000259" key="7">
    <source>
        <dbReference type="Pfam" id="PF02687"/>
    </source>
</evidence>
<evidence type="ECO:0000256" key="2">
    <source>
        <dbReference type="ARBA" id="ARBA00022475"/>
    </source>
</evidence>
<gene>
    <name evidence="8" type="ORF">ACFQSB_23300</name>
</gene>
<keyword evidence="2" id="KW-1003">Cell membrane</keyword>
<comment type="subcellular location">
    <subcellularLocation>
        <location evidence="1">Cell membrane</location>
        <topology evidence="1">Multi-pass membrane protein</topology>
    </subcellularLocation>
</comment>
<feature type="transmembrane region" description="Helical" evidence="6">
    <location>
        <begin position="905"/>
        <end position="926"/>
    </location>
</feature>
<sequence>MTGRTARRPPDPPLARRRAVRWWPPGLHWPSVRGRALADAGPLLLAAAVVVVVTLLAGAVPPLLRATADAAVRDAVGRDAGDDLVVRAGWEDDGGPNGGRVRHPRLADDVAGLRDRAADALAPHLRAALRPPLATVSSTPLKITDGSVLRTFQLAYLAAGDGGDGGPRVTWVAGRPPEPSNPWGDYTEVGYDSPPWPVQVGLSEADAAALKARPGTRIPLEDEGGRVKDVRVSGVFRPADAADPIWEHFPWLLRPVAGADGIGTTRLAGLLSPTSLPDARLALDQEQLQRVVRFPPDARRFSWDLTEPIAASVVALKAASGSSGARDGSLKWETRLDAVLRDVQTQVNAAFAQASVLLTGVLAAAVLVLLLAADLLARRRAPALAAARRRGAALPVLCAELLLESAVVALAAAAAGLALAHAIAQDASWGWAVPVVLAAAAAGPAFGTLAAARATRDRRVPANRAARLWVRRTGLLRRATFEAAVVIAAAAAFVALYQRGIVPAGDTAGGAAGAGAASDGGLALPASAPALGIIAVTLLLLRLLPAGTRFALNRALRSRRPLAVFGAARAAAASARLLPLLVLVTSTALASFALILEATASQSLTDGAWRTVGADARLNVSSAAASSTPALVRRVAAAPGVRQAVAGRVDDTARVSADSELVLPRLVVVDASAFRRLLAATPLRDDAPQLSRLTAPGHAGVPALVRSGDGGLRPGMRLDLLRDAAPAVRLTAVGTAPPAGDADDVVIVDAGALAAAGMPSVPNTIWVNGPGAARAVATGAVAAVAAKPVVRAEVERARRAAPLTSGLLWSAWASAATLLALGLLALALGAAASAPDRWQTLTRLRTLGLRPRDARWVAAGELLPPVVVAAVTGPSLGLLVARLAAGPLALRLVTGQATDPAPAPPWWRLGLLALALTAAVAAVVPIESALRRRRRLGEVLRAGEG</sequence>
<reference evidence="9" key="1">
    <citation type="journal article" date="2019" name="Int. J. Syst. Evol. Microbiol.">
        <title>The Global Catalogue of Microorganisms (GCM) 10K type strain sequencing project: providing services to taxonomists for standard genome sequencing and annotation.</title>
        <authorList>
            <consortium name="The Broad Institute Genomics Platform"/>
            <consortium name="The Broad Institute Genome Sequencing Center for Infectious Disease"/>
            <person name="Wu L."/>
            <person name="Ma J."/>
        </authorList>
    </citation>
    <scope>NUCLEOTIDE SEQUENCE [LARGE SCALE GENOMIC DNA]</scope>
    <source>
        <strain evidence="9">CECT 7649</strain>
    </source>
</reference>